<dbReference type="Gene3D" id="3.30.1460.10">
    <property type="match status" value="1"/>
</dbReference>
<dbReference type="AlphaFoldDB" id="A0A261TDE3"/>
<gene>
    <name evidence="1" type="ORF">CAL25_18450</name>
</gene>
<dbReference type="SUPFAM" id="SSF69635">
    <property type="entry name" value="Type III secretory system chaperone-like"/>
    <property type="match status" value="1"/>
</dbReference>
<dbReference type="RefSeq" id="WP_094802514.1">
    <property type="nucleotide sequence ID" value="NZ_NEVP01000011.1"/>
</dbReference>
<reference evidence="1 2" key="1">
    <citation type="submission" date="2017-05" db="EMBL/GenBank/DDBJ databases">
        <title>Complete and WGS of Bordetella genogroups.</title>
        <authorList>
            <person name="Spilker T."/>
            <person name="LiPuma J."/>
        </authorList>
    </citation>
    <scope>NUCLEOTIDE SEQUENCE [LARGE SCALE GENOMIC DNA]</scope>
    <source>
        <strain evidence="1 2">AU10456</strain>
    </source>
</reference>
<keyword evidence="2" id="KW-1185">Reference proteome</keyword>
<protein>
    <recommendedName>
        <fullName evidence="3">Type III secretion chaperone SycN</fullName>
    </recommendedName>
</protein>
<organism evidence="1 2">
    <name type="scientific">Bordetella genomosp. 5</name>
    <dbReference type="NCBI Taxonomy" id="1395608"/>
    <lineage>
        <taxon>Bacteria</taxon>
        <taxon>Pseudomonadati</taxon>
        <taxon>Pseudomonadota</taxon>
        <taxon>Betaproteobacteria</taxon>
        <taxon>Burkholderiales</taxon>
        <taxon>Alcaligenaceae</taxon>
        <taxon>Bordetella</taxon>
    </lineage>
</organism>
<dbReference type="Proteomes" id="UP000216913">
    <property type="component" value="Unassembled WGS sequence"/>
</dbReference>
<dbReference type="OrthoDB" id="8656597at2"/>
<comment type="caution">
    <text evidence="1">The sequence shown here is derived from an EMBL/GenBank/DDBJ whole genome shotgun (WGS) entry which is preliminary data.</text>
</comment>
<name>A0A261TDE3_9BORD</name>
<dbReference type="EMBL" id="NEVP01000011">
    <property type="protein sequence ID" value="OZI46673.1"/>
    <property type="molecule type" value="Genomic_DNA"/>
</dbReference>
<evidence type="ECO:0000313" key="1">
    <source>
        <dbReference type="EMBL" id="OZI46673.1"/>
    </source>
</evidence>
<evidence type="ECO:0000313" key="2">
    <source>
        <dbReference type="Proteomes" id="UP000216913"/>
    </source>
</evidence>
<evidence type="ECO:0008006" key="3">
    <source>
        <dbReference type="Google" id="ProtNLM"/>
    </source>
</evidence>
<proteinExistence type="predicted"/>
<sequence>MNNADQALAALGQEWGFGPLALDERGSLALQAESGRRVGIERTTGGLAVYVAAPVEYDAGALLLRAFKRAHHTRHEGWPVQVALRNQGHRHWLLALTRYDEDTVAPAGLRAGVDYLNRWLDAVRDSAY</sequence>
<accession>A0A261TDE3</accession>